<feature type="repeat" description="WD" evidence="3">
    <location>
        <begin position="946"/>
        <end position="987"/>
    </location>
</feature>
<reference evidence="6" key="1">
    <citation type="submission" date="2020-05" db="EMBL/GenBank/DDBJ databases">
        <title>Evolutionary and genomic comparisons of hybrid uninucleate and nonhybrid Rhizoctonia fungi.</title>
        <authorList>
            <person name="Li C."/>
            <person name="Chen X."/>
        </authorList>
    </citation>
    <scope>NUCLEOTIDE SEQUENCE</scope>
    <source>
        <strain evidence="6">AG-1 IA</strain>
    </source>
</reference>
<name>A0A8H8SXP6_9AGAM</name>
<evidence type="ECO:0000259" key="5">
    <source>
        <dbReference type="PROSITE" id="PS50837"/>
    </source>
</evidence>
<dbReference type="InterPro" id="IPR027417">
    <property type="entry name" value="P-loop_NTPase"/>
</dbReference>
<sequence length="1531" mass="168639">MPLIASLKDTLAQARYKLKRRLGMEAAHLHRPIVASDFFSASESQSIQLNKTASNPADRPAPESEHNTASVINTPSENLTLVGSLLVELESSVEACGPLKSAISGLRACVDIYKSACKEPKEYDQLERKLRAILADLAVHIKQPIGLEMTDCVKRIQSDIAEEANKVSVKQASATGIRLLQALEGPEGINECYRRIDSHLQRLMLNTNISTLKVVNEQSMTTHEHTLSARLDRMCPSMSAVYKSSESIDVQRRGCTPGTIRRQIELLLEWANTPDTGRTCWMNGMAGTGKTTIAYSVCVELEKTSRLGASFFCSRTIPECRKVKYIIPSISYQIARFSAPFRYALAKVLELDRDVHTETLKAQYQKLIVDPLVEVQRSMPTDFIVVIDALDECDNENSVGQILDLLIASAPTLPVRFLISSRPENEITHRITGRYDGEDEARLVLHNLQEDAVKDDIELYMRDELKDIILTEAQWTDILERCGTLFIYASTTCHFIRQEYKVDAASEAVNTITNSPYMPIAGDNPIDSLYLTILKTVFEKSDMSKESAEKMKHILDTVICALEPITLDAIADLLGLKSVKQVYRLLQPLRSVLNVPRDTGAVTTLHASFPDFMFSPTRSVDFYCDRTTRHAKLVEACLRAIDQAEPKMNICRLPSSHLLDNEVEDLKARVAWAISPGLAYACRYWSAHLDCSEHSPKLLGAVRNFFVTKLLLWMEVSNLTNAMQYGMGTKTIESAERWCAKNGAPEAVTQIAHDAWQFVSVFANHPVCQSTPHIYISMLPFWPRSRPISLAYMPRTSDLVRPTGTAIGRRQLALMATWKVSNEAVGSISLSDNENRLMAPTDAGIDMLDTTTGESVHSLTDERAQDVWLIVMSPDDTQVAFAKDGGILYLWDTGSNGAISTPLPEDVSGVLSIAFSVDGSRVACGLRSGDVYVYPPRHTTRSHRILRGHTNQVRSVAFSPNGSHLASGSADKTIRVWNIQTGGQAVRVLKGHTDWVRSVCYSTDGLHLASASDDRTIRLWDPRTGKTVLEPLIGHSSVVLSITFSPNGKLLASGSADRTIRVYDAVTGRVALGPLKGHTRWVNGVKFSHDGTRLFSCSSDGTVRIWNVQNVDTNAGLMATPGSTSSTWSIRYAHSGKRIVSGSQDGTIHVWNTETGELVLGPLRGHKAAVACVDYSSDDQYIASASYDSTLHIWDAHVGKDIHGPMRGHSRTVNCVRFLPHGLAIVSGSDDGTVRMWDVSTGQQLALLLEAHSRIFSVAVSPNGQHVLCGSENGAIQLVDRHGDRALDKTINGHNDWVRSMEFSDGMHFVSGSHDHSVRIWDGQTGRQLVVCGERDWAHDNLVLSVSISLDGLYVASSSDDRTVRVWDGQTGKLTLGPLRGHTDWVRCVQFSPDGSHVASCSDDGTIQFWDVSGCKAESLEHGSTNAGMGLPGLCITGSMADKALIDIKGAISDGSGEKALERWIFDEDGWIMESQKGRVVWVPSELRACLLCPLEDLRIAVAGFLRLELEGSKVGQAWAGCYHPWSKRIH</sequence>
<feature type="repeat" description="WD" evidence="3">
    <location>
        <begin position="1032"/>
        <end position="1073"/>
    </location>
</feature>
<dbReference type="InterPro" id="IPR020472">
    <property type="entry name" value="WD40_PAC1"/>
</dbReference>
<feature type="repeat" description="WD" evidence="3">
    <location>
        <begin position="1291"/>
        <end position="1331"/>
    </location>
</feature>
<evidence type="ECO:0000256" key="4">
    <source>
        <dbReference type="SAM" id="MobiDB-lite"/>
    </source>
</evidence>
<organism evidence="6 7">
    <name type="scientific">Rhizoctonia solani</name>
    <dbReference type="NCBI Taxonomy" id="456999"/>
    <lineage>
        <taxon>Eukaryota</taxon>
        <taxon>Fungi</taxon>
        <taxon>Dikarya</taxon>
        <taxon>Basidiomycota</taxon>
        <taxon>Agaricomycotina</taxon>
        <taxon>Agaricomycetes</taxon>
        <taxon>Cantharellales</taxon>
        <taxon>Ceratobasidiaceae</taxon>
        <taxon>Rhizoctonia</taxon>
    </lineage>
</organism>
<dbReference type="PROSITE" id="PS50837">
    <property type="entry name" value="NACHT"/>
    <property type="match status" value="1"/>
</dbReference>
<feature type="repeat" description="WD" evidence="3">
    <location>
        <begin position="1206"/>
        <end position="1247"/>
    </location>
</feature>
<dbReference type="Pfam" id="PF00400">
    <property type="entry name" value="WD40"/>
    <property type="match status" value="11"/>
</dbReference>
<dbReference type="SUPFAM" id="SSF50978">
    <property type="entry name" value="WD40 repeat-like"/>
    <property type="match status" value="3"/>
</dbReference>
<dbReference type="SUPFAM" id="SSF52540">
    <property type="entry name" value="P-loop containing nucleoside triphosphate hydrolases"/>
    <property type="match status" value="1"/>
</dbReference>
<dbReference type="InterPro" id="IPR056884">
    <property type="entry name" value="NPHP3-like_N"/>
</dbReference>
<dbReference type="RefSeq" id="XP_043180770.1">
    <property type="nucleotide sequence ID" value="XM_043325338.1"/>
</dbReference>
<feature type="repeat" description="WD" evidence="3">
    <location>
        <begin position="989"/>
        <end position="1030"/>
    </location>
</feature>
<feature type="domain" description="NACHT" evidence="5">
    <location>
        <begin position="278"/>
        <end position="423"/>
    </location>
</feature>
<accession>A0A8H8SXP6</accession>
<dbReference type="PROSITE" id="PS50294">
    <property type="entry name" value="WD_REPEATS_REGION"/>
    <property type="match status" value="10"/>
</dbReference>
<evidence type="ECO:0000313" key="7">
    <source>
        <dbReference type="Proteomes" id="UP000650533"/>
    </source>
</evidence>
<dbReference type="InterPro" id="IPR001680">
    <property type="entry name" value="WD40_rpt"/>
</dbReference>
<evidence type="ECO:0000256" key="1">
    <source>
        <dbReference type="ARBA" id="ARBA00022574"/>
    </source>
</evidence>
<feature type="repeat" description="WD" evidence="3">
    <location>
        <begin position="1336"/>
        <end position="1377"/>
    </location>
</feature>
<proteinExistence type="predicted"/>
<protein>
    <submittedName>
        <fullName evidence="6">Vegetative incompatibility protein HET-E-1</fullName>
    </submittedName>
</protein>
<evidence type="ECO:0000313" key="6">
    <source>
        <dbReference type="EMBL" id="QRW20533.1"/>
    </source>
</evidence>
<dbReference type="EMBL" id="CP059663">
    <property type="protein sequence ID" value="QRW20533.1"/>
    <property type="molecule type" value="Genomic_DNA"/>
</dbReference>
<keyword evidence="1 3" id="KW-0853">WD repeat</keyword>
<feature type="repeat" description="WD" evidence="3">
    <location>
        <begin position="1075"/>
        <end position="1110"/>
    </location>
</feature>
<feature type="repeat" description="WD" evidence="3">
    <location>
        <begin position="1163"/>
        <end position="1204"/>
    </location>
</feature>
<dbReference type="Proteomes" id="UP000650533">
    <property type="component" value="Chromosome 6"/>
</dbReference>
<dbReference type="Gene3D" id="3.40.50.300">
    <property type="entry name" value="P-loop containing nucleotide triphosphate hydrolases"/>
    <property type="match status" value="1"/>
</dbReference>
<dbReference type="Pfam" id="PF24883">
    <property type="entry name" value="NPHP3_N"/>
    <property type="match status" value="1"/>
</dbReference>
<feature type="repeat" description="WD" evidence="3">
    <location>
        <begin position="1379"/>
        <end position="1413"/>
    </location>
</feature>
<feature type="repeat" description="WD" evidence="3">
    <location>
        <begin position="1120"/>
        <end position="1161"/>
    </location>
</feature>
<dbReference type="InterPro" id="IPR019775">
    <property type="entry name" value="WD40_repeat_CS"/>
</dbReference>
<dbReference type="SMART" id="SM00320">
    <property type="entry name" value="WD40"/>
    <property type="match status" value="13"/>
</dbReference>
<dbReference type="GeneID" id="67027801"/>
<dbReference type="PANTHER" id="PTHR19848">
    <property type="entry name" value="WD40 REPEAT PROTEIN"/>
    <property type="match status" value="1"/>
</dbReference>
<dbReference type="CDD" id="cd00200">
    <property type="entry name" value="WD40"/>
    <property type="match status" value="2"/>
</dbReference>
<dbReference type="PANTHER" id="PTHR19848:SF8">
    <property type="entry name" value="F-BOX AND WD REPEAT DOMAIN CONTAINING 7"/>
    <property type="match status" value="1"/>
</dbReference>
<dbReference type="InterPro" id="IPR036322">
    <property type="entry name" value="WD40_repeat_dom_sf"/>
</dbReference>
<evidence type="ECO:0000256" key="3">
    <source>
        <dbReference type="PROSITE-ProRule" id="PRU00221"/>
    </source>
</evidence>
<evidence type="ECO:0000256" key="2">
    <source>
        <dbReference type="ARBA" id="ARBA00022737"/>
    </source>
</evidence>
<feature type="region of interest" description="Disordered" evidence="4">
    <location>
        <begin position="49"/>
        <end position="72"/>
    </location>
</feature>
<dbReference type="Gene3D" id="2.130.10.10">
    <property type="entry name" value="YVTN repeat-like/Quinoprotein amine dehydrogenase"/>
    <property type="match status" value="4"/>
</dbReference>
<keyword evidence="2" id="KW-0677">Repeat</keyword>
<dbReference type="PROSITE" id="PS50082">
    <property type="entry name" value="WD_REPEATS_2"/>
    <property type="match status" value="10"/>
</dbReference>
<dbReference type="KEGG" id="rsx:RhiXN_05522"/>
<dbReference type="InterPro" id="IPR007111">
    <property type="entry name" value="NACHT_NTPase"/>
</dbReference>
<dbReference type="PRINTS" id="PR00320">
    <property type="entry name" value="GPROTEINBRPT"/>
</dbReference>
<dbReference type="PROSITE" id="PS00678">
    <property type="entry name" value="WD_REPEATS_1"/>
    <property type="match status" value="5"/>
</dbReference>
<gene>
    <name evidence="6" type="ORF">RhiXN_05522</name>
</gene>
<dbReference type="InterPro" id="IPR015943">
    <property type="entry name" value="WD40/YVTN_repeat-like_dom_sf"/>
</dbReference>